<keyword evidence="2" id="KW-1185">Reference proteome</keyword>
<comment type="caution">
    <text evidence="1">The sequence shown here is derived from an EMBL/GenBank/DDBJ whole genome shotgun (WGS) entry which is preliminary data.</text>
</comment>
<organism evidence="1 2">
    <name type="scientific">Lasius niger</name>
    <name type="common">Black garden ant</name>
    <dbReference type="NCBI Taxonomy" id="67767"/>
    <lineage>
        <taxon>Eukaryota</taxon>
        <taxon>Metazoa</taxon>
        <taxon>Ecdysozoa</taxon>
        <taxon>Arthropoda</taxon>
        <taxon>Hexapoda</taxon>
        <taxon>Insecta</taxon>
        <taxon>Pterygota</taxon>
        <taxon>Neoptera</taxon>
        <taxon>Endopterygota</taxon>
        <taxon>Hymenoptera</taxon>
        <taxon>Apocrita</taxon>
        <taxon>Aculeata</taxon>
        <taxon>Formicoidea</taxon>
        <taxon>Formicidae</taxon>
        <taxon>Formicinae</taxon>
        <taxon>Lasius</taxon>
        <taxon>Lasius</taxon>
    </lineage>
</organism>
<name>A0A0J7KK33_LASNI</name>
<dbReference type="Proteomes" id="UP000036403">
    <property type="component" value="Unassembled WGS sequence"/>
</dbReference>
<dbReference type="PaxDb" id="67767-A0A0J7KK33"/>
<proteinExistence type="predicted"/>
<dbReference type="AlphaFoldDB" id="A0A0J7KK33"/>
<accession>A0A0J7KK33</accession>
<dbReference type="EMBL" id="LBMM01006496">
    <property type="protein sequence ID" value="KMQ90569.1"/>
    <property type="molecule type" value="Genomic_DNA"/>
</dbReference>
<evidence type="ECO:0000313" key="1">
    <source>
        <dbReference type="EMBL" id="KMQ90569.1"/>
    </source>
</evidence>
<gene>
    <name evidence="1" type="ORF">RF55_9655</name>
</gene>
<reference evidence="1 2" key="1">
    <citation type="submission" date="2015-04" db="EMBL/GenBank/DDBJ databases">
        <title>Lasius niger genome sequencing.</title>
        <authorList>
            <person name="Konorov E.A."/>
            <person name="Nikitin M.A."/>
            <person name="Kirill M.V."/>
            <person name="Chang P."/>
        </authorList>
    </citation>
    <scope>NUCLEOTIDE SEQUENCE [LARGE SCALE GENOMIC DNA]</scope>
    <source>
        <tissue evidence="1">Whole</tissue>
    </source>
</reference>
<dbReference type="STRING" id="67767.A0A0J7KK33"/>
<sequence length="189" mass="22207">MLEACDAVTNRIGPKKPRRQAYWWQDSVAILRRKCIHTCRLWQRAKKRRQRIQEEIDNYGTAYRLKRKELRNEIAKLKSFAWQELINSIDDDPWGLPYRLVLKKLKAASPSLAELLDVLSEILDFLFPRYNRQNPMTDWRDFAWSNDWMIGQSEVTKVISQRTASSTKAPGPDGFSLTLWKKAPGKILE</sequence>
<dbReference type="OrthoDB" id="7555213at2759"/>
<protein>
    <submittedName>
        <fullName evidence="1">Type-1 retrotransposable element r1dm</fullName>
    </submittedName>
</protein>
<evidence type="ECO:0000313" key="2">
    <source>
        <dbReference type="Proteomes" id="UP000036403"/>
    </source>
</evidence>